<keyword evidence="2" id="KW-0547">Nucleotide-binding</keyword>
<evidence type="ECO:0000313" key="5">
    <source>
        <dbReference type="EMBL" id="UNP29147.1"/>
    </source>
</evidence>
<gene>
    <name evidence="5" type="ORF">MOV92_22190</name>
</gene>
<dbReference type="RefSeq" id="WP_222837540.1">
    <property type="nucleotide sequence ID" value="NZ_CP011131.1"/>
</dbReference>
<dbReference type="Pfam" id="PF00004">
    <property type="entry name" value="AAA"/>
    <property type="match status" value="1"/>
</dbReference>
<evidence type="ECO:0000313" key="6">
    <source>
        <dbReference type="Proteomes" id="UP000829194"/>
    </source>
</evidence>
<dbReference type="PANTHER" id="PTHR23073">
    <property type="entry name" value="26S PROTEASOME REGULATORY SUBUNIT"/>
    <property type="match status" value="1"/>
</dbReference>
<evidence type="ECO:0000256" key="3">
    <source>
        <dbReference type="ARBA" id="ARBA00022840"/>
    </source>
</evidence>
<dbReference type="GO" id="GO:0005524">
    <property type="term" value="F:ATP binding"/>
    <property type="evidence" value="ECO:0007669"/>
    <property type="project" value="UniProtKB-KW"/>
</dbReference>
<accession>A0ABY3X981</accession>
<organism evidence="5 6">
    <name type="scientific">Lysobacter gummosus</name>
    <dbReference type="NCBI Taxonomy" id="262324"/>
    <lineage>
        <taxon>Bacteria</taxon>
        <taxon>Pseudomonadati</taxon>
        <taxon>Pseudomonadota</taxon>
        <taxon>Gammaproteobacteria</taxon>
        <taxon>Lysobacterales</taxon>
        <taxon>Lysobacteraceae</taxon>
        <taxon>Lysobacter</taxon>
    </lineage>
</organism>
<reference evidence="5 6" key="1">
    <citation type="submission" date="2022-03" db="EMBL/GenBank/DDBJ databases">
        <title>Complete genome sequence of Lysobacter capsici VKM B-2533 and Lysobacter gummosus 10.1.1, promising sources of lytic agents.</title>
        <authorList>
            <person name="Tarlachkov S.V."/>
            <person name="Kudryakova I.V."/>
            <person name="Afoshin A.S."/>
            <person name="Leontyevskaya E.A."/>
            <person name="Leontyevskaya N.V."/>
        </authorList>
    </citation>
    <scope>NUCLEOTIDE SEQUENCE [LARGE SCALE GENOMIC DNA]</scope>
    <source>
        <strain evidence="5 6">10.1.1</strain>
    </source>
</reference>
<comment type="similarity">
    <text evidence="1">Belongs to the AAA ATPase family.</text>
</comment>
<sequence>MEKSQRAEVVSLVPERSSIESAYRRFEAALESRLRTLFGTGSNELAQPPLTESWIGADETAFGDFLRDFNPDRDAQLLLMLALAPSLKPEFFDSLLQLAHPGAGEFPQFGGVRGKQHRGFLPTGDTALFLLAGDDLEARMRWQKLLAGDHPLVHNRVVYLEDAVEGDPPMSGRLMIDADLAERFINGKVRAPRASLKFPAQKLESGMEWDDLVLPPRTLTEIRELKNWVRNGNVLLDEWKMRSKLRPGCRALFFGPPGTGKTMTATVLGKVTGREVYKVDLSMVVSKFIGETEKNLAGLFDRAEHKDWILFFDEADALFGKRTQVRDAHDRYANQEVSFLLQRIETFAGLIILASNLAGNVDEAFARRFEHLVHFPMPRQSERLLIWKKGLPPVAALESGIDLAQIANRYELSGGMIMNVIRYVSLQAISRNERVLRLQDFLDGIRRENTKENKLE</sequence>
<dbReference type="Proteomes" id="UP000829194">
    <property type="component" value="Chromosome"/>
</dbReference>
<evidence type="ECO:0000256" key="1">
    <source>
        <dbReference type="ARBA" id="ARBA00006914"/>
    </source>
</evidence>
<dbReference type="CDD" id="cd19481">
    <property type="entry name" value="RecA-like_protease"/>
    <property type="match status" value="1"/>
</dbReference>
<evidence type="ECO:0000256" key="2">
    <source>
        <dbReference type="ARBA" id="ARBA00022741"/>
    </source>
</evidence>
<dbReference type="SMART" id="SM00382">
    <property type="entry name" value="AAA"/>
    <property type="match status" value="1"/>
</dbReference>
<keyword evidence="3 5" id="KW-0067">ATP-binding</keyword>
<dbReference type="InterPro" id="IPR027417">
    <property type="entry name" value="P-loop_NTPase"/>
</dbReference>
<evidence type="ECO:0000259" key="4">
    <source>
        <dbReference type="SMART" id="SM00382"/>
    </source>
</evidence>
<dbReference type="InterPro" id="IPR050221">
    <property type="entry name" value="26S_Proteasome_ATPase"/>
</dbReference>
<proteinExistence type="inferred from homology"/>
<dbReference type="SUPFAM" id="SSF52540">
    <property type="entry name" value="P-loop containing nucleoside triphosphate hydrolases"/>
    <property type="match status" value="1"/>
</dbReference>
<feature type="domain" description="AAA+ ATPase" evidence="4">
    <location>
        <begin position="247"/>
        <end position="379"/>
    </location>
</feature>
<dbReference type="Gene3D" id="3.40.50.300">
    <property type="entry name" value="P-loop containing nucleotide triphosphate hydrolases"/>
    <property type="match status" value="1"/>
</dbReference>
<dbReference type="InterPro" id="IPR003959">
    <property type="entry name" value="ATPase_AAA_core"/>
</dbReference>
<dbReference type="EMBL" id="CP093547">
    <property type="protein sequence ID" value="UNP29147.1"/>
    <property type="molecule type" value="Genomic_DNA"/>
</dbReference>
<name>A0ABY3X981_9GAMM</name>
<protein>
    <submittedName>
        <fullName evidence="5">ATP-binding protein</fullName>
    </submittedName>
</protein>
<dbReference type="InterPro" id="IPR003593">
    <property type="entry name" value="AAA+_ATPase"/>
</dbReference>
<keyword evidence="6" id="KW-1185">Reference proteome</keyword>